<dbReference type="EMBL" id="LAZR01009543">
    <property type="protein sequence ID" value="KKM71999.1"/>
    <property type="molecule type" value="Genomic_DNA"/>
</dbReference>
<accession>A0A0F9JQ62</accession>
<evidence type="ECO:0000313" key="1">
    <source>
        <dbReference type="EMBL" id="KKM71999.1"/>
    </source>
</evidence>
<dbReference type="AlphaFoldDB" id="A0A0F9JQ62"/>
<gene>
    <name evidence="1" type="ORF">LCGC14_1425040</name>
</gene>
<name>A0A0F9JQ62_9ZZZZ</name>
<sequence>MKTRYPEIDIVRVTGHVVGTHNRRGARRKPWKCDVWRYVDTETNAHVGPQMRTKAEALVGLDTYAKEFGL</sequence>
<reference evidence="1" key="1">
    <citation type="journal article" date="2015" name="Nature">
        <title>Complex archaea that bridge the gap between prokaryotes and eukaryotes.</title>
        <authorList>
            <person name="Spang A."/>
            <person name="Saw J.H."/>
            <person name="Jorgensen S.L."/>
            <person name="Zaremba-Niedzwiedzka K."/>
            <person name="Martijn J."/>
            <person name="Lind A.E."/>
            <person name="van Eijk R."/>
            <person name="Schleper C."/>
            <person name="Guy L."/>
            <person name="Ettema T.J."/>
        </authorList>
    </citation>
    <scope>NUCLEOTIDE SEQUENCE</scope>
</reference>
<proteinExistence type="predicted"/>
<organism evidence="1">
    <name type="scientific">marine sediment metagenome</name>
    <dbReference type="NCBI Taxonomy" id="412755"/>
    <lineage>
        <taxon>unclassified sequences</taxon>
        <taxon>metagenomes</taxon>
        <taxon>ecological metagenomes</taxon>
    </lineage>
</organism>
<comment type="caution">
    <text evidence="1">The sequence shown here is derived from an EMBL/GenBank/DDBJ whole genome shotgun (WGS) entry which is preliminary data.</text>
</comment>
<protein>
    <submittedName>
        <fullName evidence="1">Uncharacterized protein</fullName>
    </submittedName>
</protein>